<name>A0A813C5B7_9DINO</name>
<keyword evidence="1" id="KW-0175">Coiled coil</keyword>
<comment type="caution">
    <text evidence="3">The sequence shown here is derived from an EMBL/GenBank/DDBJ whole genome shotgun (WGS) entry which is preliminary data.</text>
</comment>
<feature type="coiled-coil region" evidence="1">
    <location>
        <begin position="188"/>
        <end position="229"/>
    </location>
</feature>
<gene>
    <name evidence="3" type="primary">C07A9.2</name>
    <name evidence="3" type="ORF">SNEC2469_LOCUS32896</name>
</gene>
<keyword evidence="4" id="KW-1185">Reference proteome</keyword>
<dbReference type="CDD" id="cd22961">
    <property type="entry name" value="DD_TEX55-like"/>
    <property type="match status" value="1"/>
</dbReference>
<dbReference type="OrthoDB" id="427565at2759"/>
<feature type="region of interest" description="Disordered" evidence="2">
    <location>
        <begin position="67"/>
        <end position="86"/>
    </location>
</feature>
<protein>
    <submittedName>
        <fullName evidence="3">C07A9.2 protein</fullName>
    </submittedName>
</protein>
<evidence type="ECO:0000313" key="3">
    <source>
        <dbReference type="EMBL" id="CAE7937780.1"/>
    </source>
</evidence>
<dbReference type="EMBL" id="CAJNJA010084786">
    <property type="protein sequence ID" value="CAE7937780.1"/>
    <property type="molecule type" value="Genomic_DNA"/>
</dbReference>
<dbReference type="Proteomes" id="UP000601435">
    <property type="component" value="Unassembled WGS sequence"/>
</dbReference>
<reference evidence="3" key="1">
    <citation type="submission" date="2021-02" db="EMBL/GenBank/DDBJ databases">
        <authorList>
            <person name="Dougan E. K."/>
            <person name="Rhodes N."/>
            <person name="Thang M."/>
            <person name="Chan C."/>
        </authorList>
    </citation>
    <scope>NUCLEOTIDE SEQUENCE</scope>
</reference>
<organism evidence="3 4">
    <name type="scientific">Symbiodinium necroappetens</name>
    <dbReference type="NCBI Taxonomy" id="1628268"/>
    <lineage>
        <taxon>Eukaryota</taxon>
        <taxon>Sar</taxon>
        <taxon>Alveolata</taxon>
        <taxon>Dinophyceae</taxon>
        <taxon>Suessiales</taxon>
        <taxon>Symbiodiniaceae</taxon>
        <taxon>Symbiodinium</taxon>
    </lineage>
</organism>
<evidence type="ECO:0000256" key="1">
    <source>
        <dbReference type="SAM" id="Coils"/>
    </source>
</evidence>
<proteinExistence type="predicted"/>
<dbReference type="SUPFAM" id="SSF47391">
    <property type="entry name" value="Dimerization-anchoring domain of cAMP-dependent PK regulatory subunit"/>
    <property type="match status" value="1"/>
</dbReference>
<evidence type="ECO:0000313" key="4">
    <source>
        <dbReference type="Proteomes" id="UP000601435"/>
    </source>
</evidence>
<dbReference type="AlphaFoldDB" id="A0A813C5B7"/>
<accession>A0A813C5B7</accession>
<feature type="non-terminal residue" evidence="3">
    <location>
        <position position="250"/>
    </location>
</feature>
<evidence type="ECO:0000256" key="2">
    <source>
        <dbReference type="SAM" id="MobiDB-lite"/>
    </source>
</evidence>
<sequence length="250" mass="27661">MEVEVLRHNGIPESSILSIRVGSTRRQVHVSQLDRPLKFPTKLEECSSVKVEILDVAGTARVSCSPSTSEYSIPLESPLEGEGSTGMEVGIRLGGAGAEVSQGAAEEAEKKKEDDAKSYLEKHGLTSFMQFLIQSLMKDKPEDPYKFLQRQVTKKMMITELSSGVSADQKLEEMLTKLSSEVTDCVPVEQLQDLQKQAEEVGDQLRKDNKELRETLDLLKGRYRSLLVENSELAQQVGESAEGSDLISMQ</sequence>